<evidence type="ECO:0000256" key="1">
    <source>
        <dbReference type="ARBA" id="ARBA00004141"/>
    </source>
</evidence>
<dbReference type="GO" id="GO:0098852">
    <property type="term" value="C:lytic vacuole membrane"/>
    <property type="evidence" value="ECO:0007669"/>
    <property type="project" value="UniProtKB-ARBA"/>
</dbReference>
<evidence type="ECO:0000256" key="2">
    <source>
        <dbReference type="ARBA" id="ARBA00022692"/>
    </source>
</evidence>
<evidence type="ECO:0000313" key="6">
    <source>
        <dbReference type="EMBL" id="CAA7387687.1"/>
    </source>
</evidence>
<keyword evidence="4 5" id="KW-0472">Membrane</keyword>
<gene>
    <name evidence="6" type="ORF">SI8410_01000088</name>
</gene>
<reference evidence="6" key="1">
    <citation type="submission" date="2020-02" db="EMBL/GenBank/DDBJ databases">
        <authorList>
            <person name="Scholz U."/>
            <person name="Mascher M."/>
            <person name="Fiebig A."/>
        </authorList>
    </citation>
    <scope>NUCLEOTIDE SEQUENCE</scope>
</reference>
<keyword evidence="7" id="KW-1185">Reference proteome</keyword>
<dbReference type="EMBL" id="LR746264">
    <property type="protein sequence ID" value="CAA7387687.1"/>
    <property type="molecule type" value="Genomic_DNA"/>
</dbReference>
<dbReference type="Proteomes" id="UP000663760">
    <property type="component" value="Chromosome 1"/>
</dbReference>
<keyword evidence="2 5" id="KW-0812">Transmembrane</keyword>
<feature type="transmembrane region" description="Helical" evidence="5">
    <location>
        <begin position="90"/>
        <end position="107"/>
    </location>
</feature>
<dbReference type="FunFam" id="1.20.1280.290:FF:000009">
    <property type="entry name" value="PQ loop repeat family protein"/>
    <property type="match status" value="1"/>
</dbReference>
<feature type="transmembrane region" description="Helical" evidence="5">
    <location>
        <begin position="283"/>
        <end position="301"/>
    </location>
</feature>
<dbReference type="PANTHER" id="PTHR16201">
    <property type="entry name" value="SEVEN TRANSMEMBRANE PROTEIN 1-RELATED"/>
    <property type="match status" value="1"/>
</dbReference>
<accession>A0A7I8JVH5</accession>
<dbReference type="SMART" id="SM00679">
    <property type="entry name" value="CTNS"/>
    <property type="match status" value="2"/>
</dbReference>
<protein>
    <submittedName>
        <fullName evidence="6">Uncharacterized protein</fullName>
    </submittedName>
</protein>
<dbReference type="GO" id="GO:0015174">
    <property type="term" value="F:basic amino acid transmembrane transporter activity"/>
    <property type="evidence" value="ECO:0007669"/>
    <property type="project" value="UniProtKB-ARBA"/>
</dbReference>
<dbReference type="FunFam" id="1.20.1280.290:FF:000012">
    <property type="entry name" value="Vacuolar membrane PQ loop repeat protein"/>
    <property type="match status" value="1"/>
</dbReference>
<evidence type="ECO:0000313" key="7">
    <source>
        <dbReference type="Proteomes" id="UP000663760"/>
    </source>
</evidence>
<name>A0A7I8JVH5_SPIIN</name>
<feature type="transmembrane region" description="Helical" evidence="5">
    <location>
        <begin position="58"/>
        <end position="78"/>
    </location>
</feature>
<sequence length="360" mass="39724">MGRRDSMRWVDKSLKDSVFLSREEASFWLGIASLVYWGVAEIPQIITNYRTKSGHGVSFALLFTWLIGDVFNVVGCLLEPATLPTQLYTAWLYSGITVVLVLQTLYYDYAVRWWKYKNVHYMCVNLRKQSTGCNIIVTSIPSPCGSSDASARSLANSGTPTFGSYLVARSDPAGRQPALLLDSSDDESMTQHRSGVAAAVVSLSPGRGTLMAVCASLPFRTKALMGGALAVLSSDESLQEAGLEGGPYGVWLGWIMAAIYTGGRLPQIILNIKRGSLEGLNPVMFLLAVLANVSYVGSILVKSVKWRRIKANAPWLLDAAVCVILDLLILLQYLYYKSVHERRRRRDGMRDGFGDYEEIK</sequence>
<evidence type="ECO:0000256" key="3">
    <source>
        <dbReference type="ARBA" id="ARBA00022989"/>
    </source>
</evidence>
<feature type="transmembrane region" description="Helical" evidence="5">
    <location>
        <begin position="313"/>
        <end position="336"/>
    </location>
</feature>
<dbReference type="Pfam" id="PF04193">
    <property type="entry name" value="PQ-loop"/>
    <property type="match status" value="2"/>
</dbReference>
<comment type="subcellular location">
    <subcellularLocation>
        <location evidence="1">Membrane</location>
        <topology evidence="1">Multi-pass membrane protein</topology>
    </subcellularLocation>
</comment>
<evidence type="ECO:0000256" key="5">
    <source>
        <dbReference type="SAM" id="Phobius"/>
    </source>
</evidence>
<organism evidence="6 7">
    <name type="scientific">Spirodela intermedia</name>
    <name type="common">Intermediate duckweed</name>
    <dbReference type="NCBI Taxonomy" id="51605"/>
    <lineage>
        <taxon>Eukaryota</taxon>
        <taxon>Viridiplantae</taxon>
        <taxon>Streptophyta</taxon>
        <taxon>Embryophyta</taxon>
        <taxon>Tracheophyta</taxon>
        <taxon>Spermatophyta</taxon>
        <taxon>Magnoliopsida</taxon>
        <taxon>Liliopsida</taxon>
        <taxon>Araceae</taxon>
        <taxon>Lemnoideae</taxon>
        <taxon>Spirodela</taxon>
    </lineage>
</organism>
<dbReference type="OrthoDB" id="8048523at2759"/>
<keyword evidence="3 5" id="KW-1133">Transmembrane helix</keyword>
<proteinExistence type="predicted"/>
<dbReference type="InterPro" id="IPR006603">
    <property type="entry name" value="PQ-loop_rpt"/>
</dbReference>
<dbReference type="InterPro" id="IPR051415">
    <property type="entry name" value="LAAT-1"/>
</dbReference>
<dbReference type="AlphaFoldDB" id="A0A7I8JVH5"/>
<dbReference type="Gene3D" id="1.20.1280.290">
    <property type="match status" value="2"/>
</dbReference>
<evidence type="ECO:0000256" key="4">
    <source>
        <dbReference type="ARBA" id="ARBA00023136"/>
    </source>
</evidence>
<dbReference type="PANTHER" id="PTHR16201:SF45">
    <property type="entry name" value="PQ-LOOP REPEAT FAMILY PROTEIN _ TRANSMEMBRANE FAMILY PROTEIN"/>
    <property type="match status" value="1"/>
</dbReference>